<reference evidence="1 2" key="1">
    <citation type="submission" date="2019-02" db="EMBL/GenBank/DDBJ databases">
        <title>WGS of Pseudoxanthomonas species novum from clinical isolates.</title>
        <authorList>
            <person name="Bernier A.-M."/>
            <person name="Bernard K."/>
            <person name="Vachon A."/>
        </authorList>
    </citation>
    <scope>NUCLEOTIDE SEQUENCE [LARGE SCALE GENOMIC DNA]</scope>
    <source>
        <strain evidence="2">NML 170316</strain>
    </source>
</reference>
<dbReference type="EMBL" id="SHME01000003">
    <property type="protein sequence ID" value="TAA19203.1"/>
    <property type="molecule type" value="Genomic_DNA"/>
</dbReference>
<evidence type="ECO:0000313" key="1">
    <source>
        <dbReference type="EMBL" id="TAA19203.1"/>
    </source>
</evidence>
<keyword evidence="2" id="KW-1185">Reference proteome</keyword>
<protein>
    <submittedName>
        <fullName evidence="1">Uncharacterized protein</fullName>
    </submittedName>
</protein>
<proteinExistence type="predicted"/>
<name>A0ABY1WCY0_9GAMM</name>
<evidence type="ECO:0000313" key="2">
    <source>
        <dbReference type="Proteomes" id="UP000293089"/>
    </source>
</evidence>
<sequence>MNLRILKKLSKRVRPLLEKLVAHHSLTHYTTSEKGDGSVSTLGFDRKHWQRNPARHAEPFGGVVCISARRDGRVLPFVHIREPWSPWHGTPMVGWMDGYYEPEWEERSAWEYLCDLVDDICGEYVEVEADPSDEFGITGLAWRWNRRVRNPSQILQVARERAEAVSP</sequence>
<accession>A0ABY1WCY0</accession>
<organism evidence="1 2">
    <name type="scientific">Pseudoxanthomonas winnipegensis</name>
    <dbReference type="NCBI Taxonomy" id="2480810"/>
    <lineage>
        <taxon>Bacteria</taxon>
        <taxon>Pseudomonadati</taxon>
        <taxon>Pseudomonadota</taxon>
        <taxon>Gammaproteobacteria</taxon>
        <taxon>Lysobacterales</taxon>
        <taxon>Lysobacteraceae</taxon>
        <taxon>Pseudoxanthomonas</taxon>
    </lineage>
</organism>
<dbReference type="Proteomes" id="UP000293089">
    <property type="component" value="Unassembled WGS sequence"/>
</dbReference>
<dbReference type="RefSeq" id="WP_130528601.1">
    <property type="nucleotide sequence ID" value="NZ_SHMD01000001.1"/>
</dbReference>
<gene>
    <name evidence="1" type="ORF">EA658_10030</name>
</gene>
<comment type="caution">
    <text evidence="1">The sequence shown here is derived from an EMBL/GenBank/DDBJ whole genome shotgun (WGS) entry which is preliminary data.</text>
</comment>